<evidence type="ECO:0000313" key="2">
    <source>
        <dbReference type="Proteomes" id="UP000003416"/>
    </source>
</evidence>
<sequence length="178" mass="20758">MVTKRYLKNYCIKDVFLIIIAFSFVGCMNRNQDERYDDNTIDTSFFHTPFVAINVSYKNNIHRMVMEENLINSLPKERLSGKMYRSELYPIFRNDTLVIDSITFNKFIDNGCLVVTQKSVDSVCCGEIKNILSSFFDENGILVDSLSEKEQSYIIYLLFQHKVYLKTDCETGLLHIIN</sequence>
<reference evidence="1 2" key="1">
    <citation type="submission" date="2011-02" db="EMBL/GenBank/DDBJ databases">
        <authorList>
            <person name="Weinstock G."/>
            <person name="Sodergren E."/>
            <person name="Clifton S."/>
            <person name="Fulton L."/>
            <person name="Fulton B."/>
            <person name="Courtney L."/>
            <person name="Fronick C."/>
            <person name="Harrison M."/>
            <person name="Strong C."/>
            <person name="Farmer C."/>
            <person name="Delahaunty K."/>
            <person name="Markovic C."/>
            <person name="Hall O."/>
            <person name="Minx P."/>
            <person name="Tomlinson C."/>
            <person name="Mitreva M."/>
            <person name="Hou S."/>
            <person name="Chen J."/>
            <person name="Wollam A."/>
            <person name="Pepin K.H."/>
            <person name="Johnson M."/>
            <person name="Bhonagiri V."/>
            <person name="Zhang X."/>
            <person name="Suruliraj S."/>
            <person name="Warren W."/>
            <person name="Chinwalla A."/>
            <person name="Mardis E.R."/>
            <person name="Wilson R.K."/>
        </authorList>
    </citation>
    <scope>NUCLEOTIDE SEQUENCE [LARGE SCALE GENOMIC DNA]</scope>
    <source>
        <strain evidence="1 2">YIT 12057</strain>
    </source>
</reference>
<dbReference type="HOGENOM" id="CLU_1500688_0_0_10"/>
<dbReference type="AlphaFoldDB" id="F3PVP6"/>
<dbReference type="EMBL" id="AFBN01000080">
    <property type="protein sequence ID" value="EGF54087.1"/>
    <property type="molecule type" value="Genomic_DNA"/>
</dbReference>
<dbReference type="RefSeq" id="WP_009126063.1">
    <property type="nucleotide sequence ID" value="NZ_GL882675.1"/>
</dbReference>
<organism evidence="1 2">
    <name type="scientific">Bacteroides fluxus YIT 12057</name>
    <dbReference type="NCBI Taxonomy" id="763034"/>
    <lineage>
        <taxon>Bacteria</taxon>
        <taxon>Pseudomonadati</taxon>
        <taxon>Bacteroidota</taxon>
        <taxon>Bacteroidia</taxon>
        <taxon>Bacteroidales</taxon>
        <taxon>Bacteroidaceae</taxon>
        <taxon>Bacteroides</taxon>
    </lineage>
</organism>
<dbReference type="PROSITE" id="PS51257">
    <property type="entry name" value="PROKAR_LIPOPROTEIN"/>
    <property type="match status" value="1"/>
</dbReference>
<name>F3PVP6_9BACE</name>
<keyword evidence="2" id="KW-1185">Reference proteome</keyword>
<gene>
    <name evidence="1" type="ORF">HMPREF9446_02824</name>
</gene>
<dbReference type="STRING" id="763034.HMPREF9446_02824"/>
<protein>
    <submittedName>
        <fullName evidence="1">Conserved domain protein</fullName>
    </submittedName>
</protein>
<proteinExistence type="predicted"/>
<evidence type="ECO:0000313" key="1">
    <source>
        <dbReference type="EMBL" id="EGF54087.1"/>
    </source>
</evidence>
<comment type="caution">
    <text evidence="1">The sequence shown here is derived from an EMBL/GenBank/DDBJ whole genome shotgun (WGS) entry which is preliminary data.</text>
</comment>
<dbReference type="GeneID" id="86050288"/>
<dbReference type="Proteomes" id="UP000003416">
    <property type="component" value="Unassembled WGS sequence"/>
</dbReference>
<accession>F3PVP6</accession>